<evidence type="ECO:0000313" key="2">
    <source>
        <dbReference type="Proteomes" id="UP000729402"/>
    </source>
</evidence>
<keyword evidence="2" id="KW-1185">Reference proteome</keyword>
<comment type="caution">
    <text evidence="1">The sequence shown here is derived from an EMBL/GenBank/DDBJ whole genome shotgun (WGS) entry which is preliminary data.</text>
</comment>
<dbReference type="EMBL" id="JAAALK010000082">
    <property type="protein sequence ID" value="KAG8086121.1"/>
    <property type="molecule type" value="Genomic_DNA"/>
</dbReference>
<accession>A0A8J5WAL0</accession>
<reference evidence="1" key="2">
    <citation type="submission" date="2021-02" db="EMBL/GenBank/DDBJ databases">
        <authorList>
            <person name="Kimball J.A."/>
            <person name="Haas M.W."/>
            <person name="Macchietto M."/>
            <person name="Kono T."/>
            <person name="Duquette J."/>
            <person name="Shao M."/>
        </authorList>
    </citation>
    <scope>NUCLEOTIDE SEQUENCE</scope>
    <source>
        <tissue evidence="1">Fresh leaf tissue</tissue>
    </source>
</reference>
<proteinExistence type="predicted"/>
<organism evidence="1 2">
    <name type="scientific">Zizania palustris</name>
    <name type="common">Northern wild rice</name>
    <dbReference type="NCBI Taxonomy" id="103762"/>
    <lineage>
        <taxon>Eukaryota</taxon>
        <taxon>Viridiplantae</taxon>
        <taxon>Streptophyta</taxon>
        <taxon>Embryophyta</taxon>
        <taxon>Tracheophyta</taxon>
        <taxon>Spermatophyta</taxon>
        <taxon>Magnoliopsida</taxon>
        <taxon>Liliopsida</taxon>
        <taxon>Poales</taxon>
        <taxon>Poaceae</taxon>
        <taxon>BOP clade</taxon>
        <taxon>Oryzoideae</taxon>
        <taxon>Oryzeae</taxon>
        <taxon>Zizaniinae</taxon>
        <taxon>Zizania</taxon>
    </lineage>
</organism>
<dbReference type="AlphaFoldDB" id="A0A8J5WAL0"/>
<sequence>MVGGPAIHRSPVGGAPQLQLQTGQPAGRLVLLSGNFALVVEISSRLVLLVVYFSVSIPSCIKQRDLEDS</sequence>
<name>A0A8J5WAL0_ZIZPA</name>
<gene>
    <name evidence="1" type="ORF">GUJ93_ZPchr0010g10036</name>
</gene>
<dbReference type="Proteomes" id="UP000729402">
    <property type="component" value="Unassembled WGS sequence"/>
</dbReference>
<protein>
    <submittedName>
        <fullName evidence="1">Uncharacterized protein</fullName>
    </submittedName>
</protein>
<reference evidence="1" key="1">
    <citation type="journal article" date="2021" name="bioRxiv">
        <title>Whole Genome Assembly and Annotation of Northern Wild Rice, Zizania palustris L., Supports a Whole Genome Duplication in the Zizania Genus.</title>
        <authorList>
            <person name="Haas M."/>
            <person name="Kono T."/>
            <person name="Macchietto M."/>
            <person name="Millas R."/>
            <person name="McGilp L."/>
            <person name="Shao M."/>
            <person name="Duquette J."/>
            <person name="Hirsch C.N."/>
            <person name="Kimball J."/>
        </authorList>
    </citation>
    <scope>NUCLEOTIDE SEQUENCE</scope>
    <source>
        <tissue evidence="1">Fresh leaf tissue</tissue>
    </source>
</reference>
<evidence type="ECO:0000313" key="1">
    <source>
        <dbReference type="EMBL" id="KAG8086121.1"/>
    </source>
</evidence>